<feature type="domain" description="NADH:flavin oxidoreductase/NADH oxidase N-terminal" evidence="10">
    <location>
        <begin position="4"/>
        <end position="92"/>
    </location>
</feature>
<gene>
    <name evidence="12" type="ORF">METZ01_LOCUS163147</name>
</gene>
<comment type="similarity">
    <text evidence="3">In the N-terminal section; belongs to the NADH:flavin oxidoreductase/NADH oxidase family.</text>
</comment>
<keyword evidence="5" id="KW-0288">FMN</keyword>
<evidence type="ECO:0000256" key="7">
    <source>
        <dbReference type="ARBA" id="ARBA00023002"/>
    </source>
</evidence>
<dbReference type="PANTHER" id="PTHR42917">
    <property type="entry name" value="2,4-DIENOYL-COA REDUCTASE"/>
    <property type="match status" value="1"/>
</dbReference>
<accession>A0A382BAN3</accession>
<dbReference type="Gene3D" id="3.20.20.70">
    <property type="entry name" value="Aldolase class I"/>
    <property type="match status" value="1"/>
</dbReference>
<evidence type="ECO:0000256" key="1">
    <source>
        <dbReference type="ARBA" id="ARBA00001917"/>
    </source>
</evidence>
<evidence type="ECO:0000256" key="9">
    <source>
        <dbReference type="ARBA" id="ARBA00023014"/>
    </source>
</evidence>
<reference evidence="12" key="1">
    <citation type="submission" date="2018-05" db="EMBL/GenBank/DDBJ databases">
        <authorList>
            <person name="Lanie J.A."/>
            <person name="Ng W.-L."/>
            <person name="Kazmierczak K.M."/>
            <person name="Andrzejewski T.M."/>
            <person name="Davidsen T.M."/>
            <person name="Wayne K.J."/>
            <person name="Tettelin H."/>
            <person name="Glass J.I."/>
            <person name="Rusch D."/>
            <person name="Podicherti R."/>
            <person name="Tsui H.-C.T."/>
            <person name="Winkler M.E."/>
        </authorList>
    </citation>
    <scope>NUCLEOTIDE SEQUENCE</scope>
</reference>
<evidence type="ECO:0000259" key="11">
    <source>
        <dbReference type="Pfam" id="PF07992"/>
    </source>
</evidence>
<evidence type="ECO:0000256" key="2">
    <source>
        <dbReference type="ARBA" id="ARBA00001966"/>
    </source>
</evidence>
<dbReference type="GO" id="GO:0051536">
    <property type="term" value="F:iron-sulfur cluster binding"/>
    <property type="evidence" value="ECO:0007669"/>
    <property type="project" value="UniProtKB-KW"/>
</dbReference>
<keyword evidence="7" id="KW-0560">Oxidoreductase</keyword>
<dbReference type="InterPro" id="IPR013785">
    <property type="entry name" value="Aldolase_TIM"/>
</dbReference>
<dbReference type="PANTHER" id="PTHR42917:SF2">
    <property type="entry name" value="2,4-DIENOYL-COA REDUCTASE [(2E)-ENOYL-COA-PRODUCING]"/>
    <property type="match status" value="1"/>
</dbReference>
<evidence type="ECO:0000259" key="10">
    <source>
        <dbReference type="Pfam" id="PF00724"/>
    </source>
</evidence>
<name>A0A382BAN3_9ZZZZ</name>
<dbReference type="Gene3D" id="3.40.50.720">
    <property type="entry name" value="NAD(P)-binding Rossmann-like Domain"/>
    <property type="match status" value="1"/>
</dbReference>
<dbReference type="GO" id="GO:0046872">
    <property type="term" value="F:metal ion binding"/>
    <property type="evidence" value="ECO:0007669"/>
    <property type="project" value="UniProtKB-KW"/>
</dbReference>
<dbReference type="Pfam" id="PF00724">
    <property type="entry name" value="Oxidored_FMN"/>
    <property type="match status" value="1"/>
</dbReference>
<evidence type="ECO:0000256" key="3">
    <source>
        <dbReference type="ARBA" id="ARBA00011048"/>
    </source>
</evidence>
<dbReference type="InterPro" id="IPR023753">
    <property type="entry name" value="FAD/NAD-binding_dom"/>
</dbReference>
<dbReference type="InterPro" id="IPR051793">
    <property type="entry name" value="NADH:flavin_oxidoreductase"/>
</dbReference>
<dbReference type="InterPro" id="IPR036188">
    <property type="entry name" value="FAD/NAD-bd_sf"/>
</dbReference>
<evidence type="ECO:0008006" key="13">
    <source>
        <dbReference type="Google" id="ProtNLM"/>
    </source>
</evidence>
<comment type="cofactor">
    <cofactor evidence="1">
        <name>FMN</name>
        <dbReference type="ChEBI" id="CHEBI:58210"/>
    </cofactor>
</comment>
<sequence length="447" mass="48879">VEMLAELPDLWDVNVSDWANDSVTARFGEEGAQEPYVSFVKKLTTKPVVGVGRFTSADAMVAQIQRGVLDMIGAARPSIADPFLPNKIEQGRLEDIRECIGCNICVSGDFTQSPIRCTQNPTMGEEWRRGWHPEIMNRKGDSNRVLVVGAGPAGLEAALALGQRGYEVSLADSGEGGGRAVSESTLPGFSSYRRVADYRMNQIQRLTNIHFYPGSEMDADSIRDFEADHVALATGAHWRRDGVGRATWRPVDGVDDHPAILTPDDILAGQQPEHGPVVIYDDDHYYLGGVIAELVAQSGQPVTLVTPGPEVSHWTQNTMEQHRIEQRLIESGVDLVCKQALAGVSADAVEIRCITSERRRMLPCAALVLVTARLPENTLYFSLAGTDEDQLETLPFSLTRVGDCMAPGTIAAAVYHGHRYARELDALPDPDGVPFKREYSLIQDALT</sequence>
<evidence type="ECO:0000256" key="4">
    <source>
        <dbReference type="ARBA" id="ARBA00022630"/>
    </source>
</evidence>
<evidence type="ECO:0000256" key="6">
    <source>
        <dbReference type="ARBA" id="ARBA00022723"/>
    </source>
</evidence>
<dbReference type="EMBL" id="UINC01028750">
    <property type="protein sequence ID" value="SVB10293.1"/>
    <property type="molecule type" value="Genomic_DNA"/>
</dbReference>
<evidence type="ECO:0000256" key="8">
    <source>
        <dbReference type="ARBA" id="ARBA00023004"/>
    </source>
</evidence>
<dbReference type="SUPFAM" id="SSF51905">
    <property type="entry name" value="FAD/NAD(P)-binding domain"/>
    <property type="match status" value="1"/>
</dbReference>
<evidence type="ECO:0000256" key="5">
    <source>
        <dbReference type="ARBA" id="ARBA00022643"/>
    </source>
</evidence>
<dbReference type="SUPFAM" id="SSF51395">
    <property type="entry name" value="FMN-linked oxidoreductases"/>
    <property type="match status" value="1"/>
</dbReference>
<keyword evidence="6" id="KW-0479">Metal-binding</keyword>
<dbReference type="Gene3D" id="3.50.50.60">
    <property type="entry name" value="FAD/NAD(P)-binding domain"/>
    <property type="match status" value="1"/>
</dbReference>
<dbReference type="AlphaFoldDB" id="A0A382BAN3"/>
<comment type="cofactor">
    <cofactor evidence="2">
        <name>[4Fe-4S] cluster</name>
        <dbReference type="ChEBI" id="CHEBI:49883"/>
    </cofactor>
</comment>
<dbReference type="Pfam" id="PF07992">
    <property type="entry name" value="Pyr_redox_2"/>
    <property type="match status" value="1"/>
</dbReference>
<keyword evidence="4" id="KW-0285">Flavoprotein</keyword>
<dbReference type="SUPFAM" id="SSF51971">
    <property type="entry name" value="Nucleotide-binding domain"/>
    <property type="match status" value="1"/>
</dbReference>
<keyword evidence="9" id="KW-0411">Iron-sulfur</keyword>
<dbReference type="PRINTS" id="PR00368">
    <property type="entry name" value="FADPNR"/>
</dbReference>
<organism evidence="12">
    <name type="scientific">marine metagenome</name>
    <dbReference type="NCBI Taxonomy" id="408172"/>
    <lineage>
        <taxon>unclassified sequences</taxon>
        <taxon>metagenomes</taxon>
        <taxon>ecological metagenomes</taxon>
    </lineage>
</organism>
<dbReference type="GO" id="GO:0016491">
    <property type="term" value="F:oxidoreductase activity"/>
    <property type="evidence" value="ECO:0007669"/>
    <property type="project" value="UniProtKB-KW"/>
</dbReference>
<dbReference type="InterPro" id="IPR001155">
    <property type="entry name" value="OxRdtase_FMN_N"/>
</dbReference>
<keyword evidence="8" id="KW-0408">Iron</keyword>
<evidence type="ECO:0000313" key="12">
    <source>
        <dbReference type="EMBL" id="SVB10293.1"/>
    </source>
</evidence>
<dbReference type="GO" id="GO:0010181">
    <property type="term" value="F:FMN binding"/>
    <property type="evidence" value="ECO:0007669"/>
    <property type="project" value="InterPro"/>
</dbReference>
<proteinExistence type="inferred from homology"/>
<feature type="non-terminal residue" evidence="12">
    <location>
        <position position="1"/>
    </location>
</feature>
<protein>
    <recommendedName>
        <fullName evidence="13">NADH:flavin oxidoreductase/NADH oxidase N-terminal domain-containing protein</fullName>
    </recommendedName>
</protein>
<feature type="domain" description="FAD/NAD(P)-binding" evidence="11">
    <location>
        <begin position="144"/>
        <end position="380"/>
    </location>
</feature>